<proteinExistence type="predicted"/>
<dbReference type="EMBL" id="CM004477">
    <property type="protein sequence ID" value="OCT74330.1"/>
    <property type="molecule type" value="Genomic_DNA"/>
</dbReference>
<evidence type="ECO:0000313" key="1">
    <source>
        <dbReference type="EMBL" id="OCT74330.1"/>
    </source>
</evidence>
<dbReference type="Proteomes" id="UP000694892">
    <property type="component" value="Chromosome 6S"/>
</dbReference>
<evidence type="ECO:0000313" key="2">
    <source>
        <dbReference type="Proteomes" id="UP000694892"/>
    </source>
</evidence>
<name>A0A974HDV5_XENLA</name>
<gene>
    <name evidence="1" type="ORF">XELAEV_18033296mg</name>
</gene>
<organism evidence="1 2">
    <name type="scientific">Xenopus laevis</name>
    <name type="common">African clawed frog</name>
    <dbReference type="NCBI Taxonomy" id="8355"/>
    <lineage>
        <taxon>Eukaryota</taxon>
        <taxon>Metazoa</taxon>
        <taxon>Chordata</taxon>
        <taxon>Craniata</taxon>
        <taxon>Vertebrata</taxon>
        <taxon>Euteleostomi</taxon>
        <taxon>Amphibia</taxon>
        <taxon>Batrachia</taxon>
        <taxon>Anura</taxon>
        <taxon>Pipoidea</taxon>
        <taxon>Pipidae</taxon>
        <taxon>Xenopodinae</taxon>
        <taxon>Xenopus</taxon>
        <taxon>Xenopus</taxon>
    </lineage>
</organism>
<sequence length="82" mass="9202">MRMMDLISANHSGIVGGDIEHQRRGITDLAAPRQYPTYDVLCLMSEPGSIESNPMEGPNCKFVHVHILITWMTNFKNGISAW</sequence>
<accession>A0A974HDV5</accession>
<dbReference type="AlphaFoldDB" id="A0A974HDV5"/>
<reference evidence="2" key="1">
    <citation type="journal article" date="2016" name="Nature">
        <title>Genome evolution in the allotetraploid frog Xenopus laevis.</title>
        <authorList>
            <person name="Session A.M."/>
            <person name="Uno Y."/>
            <person name="Kwon T."/>
            <person name="Chapman J.A."/>
            <person name="Toyoda A."/>
            <person name="Takahashi S."/>
            <person name="Fukui A."/>
            <person name="Hikosaka A."/>
            <person name="Suzuki A."/>
            <person name="Kondo M."/>
            <person name="van Heeringen S.J."/>
            <person name="Quigley I."/>
            <person name="Heinz S."/>
            <person name="Ogino H."/>
            <person name="Ochi H."/>
            <person name="Hellsten U."/>
            <person name="Lyons J.B."/>
            <person name="Simakov O."/>
            <person name="Putnam N."/>
            <person name="Stites J."/>
            <person name="Kuroki Y."/>
            <person name="Tanaka T."/>
            <person name="Michiue T."/>
            <person name="Watanabe M."/>
            <person name="Bogdanovic O."/>
            <person name="Lister R."/>
            <person name="Georgiou G."/>
            <person name="Paranjpe S.S."/>
            <person name="van Kruijsbergen I."/>
            <person name="Shu S."/>
            <person name="Carlson J."/>
            <person name="Kinoshita T."/>
            <person name="Ohta Y."/>
            <person name="Mawaribuchi S."/>
            <person name="Jenkins J."/>
            <person name="Grimwood J."/>
            <person name="Schmutz J."/>
            <person name="Mitros T."/>
            <person name="Mozaffari S.V."/>
            <person name="Suzuki Y."/>
            <person name="Haramoto Y."/>
            <person name="Yamamoto T.S."/>
            <person name="Takagi C."/>
            <person name="Heald R."/>
            <person name="Miller K."/>
            <person name="Haudenschild C."/>
            <person name="Kitzman J."/>
            <person name="Nakayama T."/>
            <person name="Izutsu Y."/>
            <person name="Robert J."/>
            <person name="Fortriede J."/>
            <person name="Burns K."/>
            <person name="Lotay V."/>
            <person name="Karimi K."/>
            <person name="Yasuoka Y."/>
            <person name="Dichmann D.S."/>
            <person name="Flajnik M.F."/>
            <person name="Houston D.W."/>
            <person name="Shendure J."/>
            <person name="DuPasquier L."/>
            <person name="Vize P.D."/>
            <person name="Zorn A.M."/>
            <person name="Ito M."/>
            <person name="Marcotte E.M."/>
            <person name="Wallingford J.B."/>
            <person name="Ito Y."/>
            <person name="Asashima M."/>
            <person name="Ueno N."/>
            <person name="Matsuda Y."/>
            <person name="Veenstra G.J."/>
            <person name="Fujiyama A."/>
            <person name="Harland R.M."/>
            <person name="Taira M."/>
            <person name="Rokhsar D.S."/>
        </authorList>
    </citation>
    <scope>NUCLEOTIDE SEQUENCE [LARGE SCALE GENOMIC DNA]</scope>
    <source>
        <strain evidence="2">J</strain>
    </source>
</reference>
<protein>
    <submittedName>
        <fullName evidence="1">Uncharacterized protein</fullName>
    </submittedName>
</protein>